<feature type="active site" description="Nucleophile" evidence="5">
    <location>
        <position position="57"/>
    </location>
</feature>
<gene>
    <name evidence="5" type="primary">truB</name>
    <name evidence="8" type="ORF">HS1_001981</name>
</gene>
<keyword evidence="3 5" id="KW-0819">tRNA processing</keyword>
<name>A0A7U4QLX5_DESA2</name>
<dbReference type="Pfam" id="PF01509">
    <property type="entry name" value="TruB_N"/>
    <property type="match status" value="1"/>
</dbReference>
<dbReference type="EMBL" id="CP013015">
    <property type="protein sequence ID" value="AMM41773.1"/>
    <property type="molecule type" value="Genomic_DNA"/>
</dbReference>
<feature type="domain" description="tRNA pseudouridylate synthase B C-terminal" evidence="7">
    <location>
        <begin position="191"/>
        <end position="239"/>
    </location>
</feature>
<dbReference type="RefSeq" id="WP_066064773.1">
    <property type="nucleotide sequence ID" value="NZ_CP013015.1"/>
</dbReference>
<dbReference type="AlphaFoldDB" id="A0A7U4QLX5"/>
<sequence>MKNYLPASKELKPKIRMKEISGIFVIDKPGGITSFEIVRRIKTWLNLKKVGHGGTLDPLATGVLPVFINKATKIAQFFLNMDKTYMATMRLGLETETMDIEGEITRVCKKIDVSIEELQMVMRGFQGKITQIPPSYSSLKVGGVPLYKWARKGIKIQPAPREVEIYELKLKSFRPPEVDFEVSCSKGTYIRTLCSDIGKKLGCGACLVSLRRLKTGPFTIEMAIPLEVLKEAVKAGKWQDYLLDLNKALANFEAVVLNKKQEEQVKHGRFIRWPYKLTRPLIRALNKENQLVALLQTQETQKGMQLRPVKVFDI</sequence>
<comment type="function">
    <text evidence="5">Responsible for synthesis of pseudouridine from uracil-55 in the psi GC loop of transfer RNAs.</text>
</comment>
<evidence type="ECO:0000256" key="4">
    <source>
        <dbReference type="ARBA" id="ARBA00023235"/>
    </source>
</evidence>
<organism evidence="8 9">
    <name type="scientific">Desulfofervidus auxilii</name>
    <dbReference type="NCBI Taxonomy" id="1621989"/>
    <lineage>
        <taxon>Bacteria</taxon>
        <taxon>Pseudomonadati</taxon>
        <taxon>Thermodesulfobacteriota</taxon>
        <taxon>Candidatus Desulfofervidia</taxon>
        <taxon>Candidatus Desulfofervidales</taxon>
        <taxon>Candidatus Desulfofervidaceae</taxon>
        <taxon>Candidatus Desulfofervidus</taxon>
    </lineage>
</organism>
<protein>
    <recommendedName>
        <fullName evidence="5">tRNA pseudouridine synthase B</fullName>
        <ecNumber evidence="5">5.4.99.25</ecNumber>
    </recommendedName>
    <alternativeName>
        <fullName evidence="5">tRNA pseudouridine(55) synthase</fullName>
        <shortName evidence="5">Psi55 synthase</shortName>
    </alternativeName>
    <alternativeName>
        <fullName evidence="5">tRNA pseudouridylate synthase</fullName>
    </alternativeName>
    <alternativeName>
        <fullName evidence="5">tRNA-uridine isomerase</fullName>
    </alternativeName>
</protein>
<evidence type="ECO:0000259" key="7">
    <source>
        <dbReference type="Pfam" id="PF16198"/>
    </source>
</evidence>
<feature type="domain" description="Pseudouridine synthase II N-terminal" evidence="6">
    <location>
        <begin position="42"/>
        <end position="190"/>
    </location>
</feature>
<dbReference type="GO" id="GO:0031119">
    <property type="term" value="P:tRNA pseudouridine synthesis"/>
    <property type="evidence" value="ECO:0007669"/>
    <property type="project" value="UniProtKB-UniRule"/>
</dbReference>
<dbReference type="InterPro" id="IPR032819">
    <property type="entry name" value="TruB_C"/>
</dbReference>
<dbReference type="GO" id="GO:0003723">
    <property type="term" value="F:RNA binding"/>
    <property type="evidence" value="ECO:0007669"/>
    <property type="project" value="InterPro"/>
</dbReference>
<keyword evidence="4 5" id="KW-0413">Isomerase</keyword>
<keyword evidence="9" id="KW-1185">Reference proteome</keyword>
<evidence type="ECO:0000256" key="1">
    <source>
        <dbReference type="ARBA" id="ARBA00000385"/>
    </source>
</evidence>
<dbReference type="Proteomes" id="UP000070560">
    <property type="component" value="Chromosome"/>
</dbReference>
<dbReference type="Gene3D" id="3.30.2350.10">
    <property type="entry name" value="Pseudouridine synthase"/>
    <property type="match status" value="1"/>
</dbReference>
<dbReference type="CDD" id="cd02573">
    <property type="entry name" value="PseudoU_synth_EcTruB"/>
    <property type="match status" value="1"/>
</dbReference>
<dbReference type="PANTHER" id="PTHR13767:SF2">
    <property type="entry name" value="PSEUDOURIDYLATE SYNTHASE TRUB1"/>
    <property type="match status" value="1"/>
</dbReference>
<dbReference type="HAMAP" id="MF_01080">
    <property type="entry name" value="TruB_bact"/>
    <property type="match status" value="1"/>
</dbReference>
<dbReference type="EC" id="5.4.99.25" evidence="5"/>
<dbReference type="KEGG" id="daw:HS1_001981"/>
<evidence type="ECO:0000256" key="5">
    <source>
        <dbReference type="HAMAP-Rule" id="MF_01080"/>
    </source>
</evidence>
<dbReference type="GO" id="GO:0160148">
    <property type="term" value="F:tRNA pseudouridine(55) synthase activity"/>
    <property type="evidence" value="ECO:0007669"/>
    <property type="project" value="UniProtKB-EC"/>
</dbReference>
<dbReference type="Pfam" id="PF16198">
    <property type="entry name" value="TruB_C_2"/>
    <property type="match status" value="1"/>
</dbReference>
<comment type="catalytic activity">
    <reaction evidence="1 5">
        <text>uridine(55) in tRNA = pseudouridine(55) in tRNA</text>
        <dbReference type="Rhea" id="RHEA:42532"/>
        <dbReference type="Rhea" id="RHEA-COMP:10101"/>
        <dbReference type="Rhea" id="RHEA-COMP:10102"/>
        <dbReference type="ChEBI" id="CHEBI:65314"/>
        <dbReference type="ChEBI" id="CHEBI:65315"/>
        <dbReference type="EC" id="5.4.99.25"/>
    </reaction>
</comment>
<dbReference type="SUPFAM" id="SSF55120">
    <property type="entry name" value="Pseudouridine synthase"/>
    <property type="match status" value="1"/>
</dbReference>
<dbReference type="NCBIfam" id="TIGR00431">
    <property type="entry name" value="TruB"/>
    <property type="match status" value="1"/>
</dbReference>
<dbReference type="InterPro" id="IPR002501">
    <property type="entry name" value="PsdUridine_synth_N"/>
</dbReference>
<evidence type="ECO:0000259" key="6">
    <source>
        <dbReference type="Pfam" id="PF01509"/>
    </source>
</evidence>
<proteinExistence type="inferred from homology"/>
<evidence type="ECO:0000256" key="2">
    <source>
        <dbReference type="ARBA" id="ARBA00005642"/>
    </source>
</evidence>
<accession>A0A7U4QLX5</accession>
<dbReference type="InterPro" id="IPR020103">
    <property type="entry name" value="PsdUridine_synth_cat_dom_sf"/>
</dbReference>
<evidence type="ECO:0000256" key="3">
    <source>
        <dbReference type="ARBA" id="ARBA00022694"/>
    </source>
</evidence>
<reference evidence="8 9" key="1">
    <citation type="submission" date="2015-10" db="EMBL/GenBank/DDBJ databases">
        <title>Candidatus Desulfofervidus auxilii, a hydrogenotrophic sulfate-reducing bacterium involved in the thermophilic anaerobic oxidation of methane.</title>
        <authorList>
            <person name="Krukenberg V."/>
            <person name="Richter M."/>
            <person name="Wegener G."/>
        </authorList>
    </citation>
    <scope>NUCLEOTIDE SEQUENCE [LARGE SCALE GENOMIC DNA]</scope>
    <source>
        <strain evidence="8 9">HS1</strain>
    </source>
</reference>
<dbReference type="OrthoDB" id="9802309at2"/>
<evidence type="ECO:0000313" key="9">
    <source>
        <dbReference type="Proteomes" id="UP000070560"/>
    </source>
</evidence>
<dbReference type="PANTHER" id="PTHR13767">
    <property type="entry name" value="TRNA-PSEUDOURIDINE SYNTHASE"/>
    <property type="match status" value="1"/>
</dbReference>
<dbReference type="GO" id="GO:1990481">
    <property type="term" value="P:mRNA pseudouridine synthesis"/>
    <property type="evidence" value="ECO:0007669"/>
    <property type="project" value="TreeGrafter"/>
</dbReference>
<comment type="similarity">
    <text evidence="2 5">Belongs to the pseudouridine synthase TruB family. Type 1 subfamily.</text>
</comment>
<dbReference type="InterPro" id="IPR014780">
    <property type="entry name" value="tRNA_psdUridine_synth_TruB"/>
</dbReference>
<evidence type="ECO:0000313" key="8">
    <source>
        <dbReference type="EMBL" id="AMM41773.1"/>
    </source>
</evidence>